<keyword evidence="2" id="KW-1185">Reference proteome</keyword>
<sequence>MRISIPNITSNGTYTPTLLPTTQIIQRLVEFLGSSTGTAVLTGAGVSVDSGIRAYRGDHGRYINPNYKWYQELVDKGEKGVAFRRVTCTFELCELRSYLGYPPVRDAMPNTSHTAIAAGMHSSIFKRLITQNVDGLHVKALRPFWDTSRIENHILELHGTLFRVHCQHGHALDRDEFQRMLSESNPEWKEFADELESTGQKPRTNPDGDVMLEGVTYDEFVVPNCRECLAEGRINSVLKPDVVFFGESIPDSIKDRSFRDVEGCDRLLVIGTTLATYSAFRIVKHALELKRPIFILNTGPTRADELPGIEKVDGLSGSVLPGVVRTFLGSDAVRDPALNKLFSSGIIRPPPDDVHDLSKAAG</sequence>
<protein>
    <submittedName>
        <fullName evidence="1">DHS-like NAD/FAD-binding domain-containing protein</fullName>
    </submittedName>
</protein>
<gene>
    <name evidence="1" type="ORF">BDM02DRAFT_3156379</name>
</gene>
<name>A0ACB6ZBZ7_THEGA</name>
<comment type="caution">
    <text evidence="1">The sequence shown here is derived from an EMBL/GenBank/DDBJ whole genome shotgun (WGS) entry which is preliminary data.</text>
</comment>
<reference evidence="1" key="1">
    <citation type="submission" date="2019-10" db="EMBL/GenBank/DDBJ databases">
        <authorList>
            <consortium name="DOE Joint Genome Institute"/>
            <person name="Kuo A."/>
            <person name="Miyauchi S."/>
            <person name="Kiss E."/>
            <person name="Drula E."/>
            <person name="Kohler A."/>
            <person name="Sanchez-Garcia M."/>
            <person name="Andreopoulos B."/>
            <person name="Barry K.W."/>
            <person name="Bonito G."/>
            <person name="Buee M."/>
            <person name="Carver A."/>
            <person name="Chen C."/>
            <person name="Cichocki N."/>
            <person name="Clum A."/>
            <person name="Culley D."/>
            <person name="Crous P.W."/>
            <person name="Fauchery L."/>
            <person name="Girlanda M."/>
            <person name="Hayes R."/>
            <person name="Keri Z."/>
            <person name="Labutti K."/>
            <person name="Lipzen A."/>
            <person name="Lombard V."/>
            <person name="Magnuson J."/>
            <person name="Maillard F."/>
            <person name="Morin E."/>
            <person name="Murat C."/>
            <person name="Nolan M."/>
            <person name="Ohm R."/>
            <person name="Pangilinan J."/>
            <person name="Pereira M."/>
            <person name="Perotto S."/>
            <person name="Peter M."/>
            <person name="Riley R."/>
            <person name="Sitrit Y."/>
            <person name="Stielow B."/>
            <person name="Szollosi G."/>
            <person name="Zifcakova L."/>
            <person name="Stursova M."/>
            <person name="Spatafora J.W."/>
            <person name="Tedersoo L."/>
            <person name="Vaario L.-M."/>
            <person name="Yamada A."/>
            <person name="Yan M."/>
            <person name="Wang P."/>
            <person name="Xu J."/>
            <person name="Bruns T."/>
            <person name="Baldrian P."/>
            <person name="Vilgalys R."/>
            <person name="Henrissat B."/>
            <person name="Grigoriev I.V."/>
            <person name="Hibbett D."/>
            <person name="Nagy L.G."/>
            <person name="Martin F.M."/>
        </authorList>
    </citation>
    <scope>NUCLEOTIDE SEQUENCE</scope>
    <source>
        <strain evidence="1">P2</strain>
    </source>
</reference>
<proteinExistence type="predicted"/>
<accession>A0ACB6ZBZ7</accession>
<evidence type="ECO:0000313" key="2">
    <source>
        <dbReference type="Proteomes" id="UP000886501"/>
    </source>
</evidence>
<organism evidence="1 2">
    <name type="scientific">Thelephora ganbajun</name>
    <name type="common">Ganba fungus</name>
    <dbReference type="NCBI Taxonomy" id="370292"/>
    <lineage>
        <taxon>Eukaryota</taxon>
        <taxon>Fungi</taxon>
        <taxon>Dikarya</taxon>
        <taxon>Basidiomycota</taxon>
        <taxon>Agaricomycotina</taxon>
        <taxon>Agaricomycetes</taxon>
        <taxon>Thelephorales</taxon>
        <taxon>Thelephoraceae</taxon>
        <taxon>Thelephora</taxon>
    </lineage>
</organism>
<evidence type="ECO:0000313" key="1">
    <source>
        <dbReference type="EMBL" id="KAF9646920.1"/>
    </source>
</evidence>
<dbReference type="EMBL" id="MU118045">
    <property type="protein sequence ID" value="KAF9646920.1"/>
    <property type="molecule type" value="Genomic_DNA"/>
</dbReference>
<dbReference type="Proteomes" id="UP000886501">
    <property type="component" value="Unassembled WGS sequence"/>
</dbReference>
<reference evidence="1" key="2">
    <citation type="journal article" date="2020" name="Nat. Commun.">
        <title>Large-scale genome sequencing of mycorrhizal fungi provides insights into the early evolution of symbiotic traits.</title>
        <authorList>
            <person name="Miyauchi S."/>
            <person name="Kiss E."/>
            <person name="Kuo A."/>
            <person name="Drula E."/>
            <person name="Kohler A."/>
            <person name="Sanchez-Garcia M."/>
            <person name="Morin E."/>
            <person name="Andreopoulos B."/>
            <person name="Barry K.W."/>
            <person name="Bonito G."/>
            <person name="Buee M."/>
            <person name="Carver A."/>
            <person name="Chen C."/>
            <person name="Cichocki N."/>
            <person name="Clum A."/>
            <person name="Culley D."/>
            <person name="Crous P.W."/>
            <person name="Fauchery L."/>
            <person name="Girlanda M."/>
            <person name="Hayes R.D."/>
            <person name="Keri Z."/>
            <person name="LaButti K."/>
            <person name="Lipzen A."/>
            <person name="Lombard V."/>
            <person name="Magnuson J."/>
            <person name="Maillard F."/>
            <person name="Murat C."/>
            <person name="Nolan M."/>
            <person name="Ohm R.A."/>
            <person name="Pangilinan J."/>
            <person name="Pereira M.F."/>
            <person name="Perotto S."/>
            <person name="Peter M."/>
            <person name="Pfister S."/>
            <person name="Riley R."/>
            <person name="Sitrit Y."/>
            <person name="Stielow J.B."/>
            <person name="Szollosi G."/>
            <person name="Zifcakova L."/>
            <person name="Stursova M."/>
            <person name="Spatafora J.W."/>
            <person name="Tedersoo L."/>
            <person name="Vaario L.M."/>
            <person name="Yamada A."/>
            <person name="Yan M."/>
            <person name="Wang P."/>
            <person name="Xu J."/>
            <person name="Bruns T."/>
            <person name="Baldrian P."/>
            <person name="Vilgalys R."/>
            <person name="Dunand C."/>
            <person name="Henrissat B."/>
            <person name="Grigoriev I.V."/>
            <person name="Hibbett D."/>
            <person name="Nagy L.G."/>
            <person name="Martin F.M."/>
        </authorList>
    </citation>
    <scope>NUCLEOTIDE SEQUENCE</scope>
    <source>
        <strain evidence="1">P2</strain>
    </source>
</reference>